<reference evidence="1 2" key="1">
    <citation type="submission" date="2019-02" db="EMBL/GenBank/DDBJ databases">
        <title>Deep-cultivation of Planctomycetes and their phenomic and genomic characterization uncovers novel biology.</title>
        <authorList>
            <person name="Wiegand S."/>
            <person name="Jogler M."/>
            <person name="Boedeker C."/>
            <person name="Pinto D."/>
            <person name="Vollmers J."/>
            <person name="Rivas-Marin E."/>
            <person name="Kohn T."/>
            <person name="Peeters S.H."/>
            <person name="Heuer A."/>
            <person name="Rast P."/>
            <person name="Oberbeckmann S."/>
            <person name="Bunk B."/>
            <person name="Jeske O."/>
            <person name="Meyerdierks A."/>
            <person name="Storesund J.E."/>
            <person name="Kallscheuer N."/>
            <person name="Luecker S."/>
            <person name="Lage O.M."/>
            <person name="Pohl T."/>
            <person name="Merkel B.J."/>
            <person name="Hornburger P."/>
            <person name="Mueller R.-W."/>
            <person name="Bruemmer F."/>
            <person name="Labrenz M."/>
            <person name="Spormann A.M."/>
            <person name="Op den Camp H."/>
            <person name="Overmann J."/>
            <person name="Amann R."/>
            <person name="Jetten M.S.M."/>
            <person name="Mascher T."/>
            <person name="Medema M.H."/>
            <person name="Devos D.P."/>
            <person name="Kaster A.-K."/>
            <person name="Ovreas L."/>
            <person name="Rohde M."/>
            <person name="Galperin M.Y."/>
            <person name="Jogler C."/>
        </authorList>
    </citation>
    <scope>NUCLEOTIDE SEQUENCE [LARGE SCALE GENOMIC DNA]</scope>
    <source>
        <strain evidence="1 2">KS4</strain>
    </source>
</reference>
<dbReference type="Gene3D" id="3.40.1190.20">
    <property type="match status" value="1"/>
</dbReference>
<dbReference type="GO" id="GO:0016301">
    <property type="term" value="F:kinase activity"/>
    <property type="evidence" value="ECO:0007669"/>
    <property type="project" value="UniProtKB-KW"/>
</dbReference>
<gene>
    <name evidence="1" type="ORF">KS4_07500</name>
</gene>
<name>A0A517YR59_9BACT</name>
<dbReference type="InterPro" id="IPR057621">
    <property type="entry name" value="Khk_prokaryotic"/>
</dbReference>
<keyword evidence="1" id="KW-0808">Transferase</keyword>
<dbReference type="KEGG" id="pcor:KS4_07500"/>
<organism evidence="1 2">
    <name type="scientific">Poriferisphaera corsica</name>
    <dbReference type="NCBI Taxonomy" id="2528020"/>
    <lineage>
        <taxon>Bacteria</taxon>
        <taxon>Pseudomonadati</taxon>
        <taxon>Planctomycetota</taxon>
        <taxon>Phycisphaerae</taxon>
        <taxon>Phycisphaerales</taxon>
        <taxon>Phycisphaeraceae</taxon>
        <taxon>Poriferisphaera</taxon>
    </lineage>
</organism>
<keyword evidence="1" id="KW-0418">Kinase</keyword>
<dbReference type="SUPFAM" id="SSF53613">
    <property type="entry name" value="Ribokinase-like"/>
    <property type="match status" value="1"/>
</dbReference>
<dbReference type="InterPro" id="IPR029056">
    <property type="entry name" value="Ribokinase-like"/>
</dbReference>
<dbReference type="EMBL" id="CP036425">
    <property type="protein sequence ID" value="QDU32716.1"/>
    <property type="molecule type" value="Genomic_DNA"/>
</dbReference>
<accession>A0A517YR59</accession>
<dbReference type="Pfam" id="PF25270">
    <property type="entry name" value="Khk"/>
    <property type="match status" value="1"/>
</dbReference>
<sequence length="385" mass="41892">MNERTQIARATAEGLRAFSPNIDQTPVMLGFDGFVDSIIDVVDQRITADNYTPMPTIDTYGKRISAAAGKSANFELVVKLRKLGGNGPIMANAMSRSGFNVTYVGALGYPTMDPVFHELAERAEVHSISEPGFTDALEFEDGKLMIGKLQYLNAIDVQTLRNAISDDKFFDIVNRSVLIGMINWTMCAQIHKVWQYMLDEVYPKCEATVNGRKRMIFIDLTDPAKRPAEDLRDALCICSDLTKYTDLTLGLNLAEAIQVSEVLNLNVPGDPLDTVIERAAAIREAMNIAGVVVHPRQGAGAAILEDGQVKTAYFKGPFVANPKLSTGAGDNFNAGYCLGMLAGLTLEQRLCCGTGTSGFYVRNAKSPTLKDLSDFCNNLPEPEGA</sequence>
<dbReference type="OrthoDB" id="787163at2"/>
<evidence type="ECO:0000313" key="2">
    <source>
        <dbReference type="Proteomes" id="UP000317369"/>
    </source>
</evidence>
<dbReference type="RefSeq" id="WP_145074727.1">
    <property type="nucleotide sequence ID" value="NZ_CP036425.1"/>
</dbReference>
<keyword evidence="2" id="KW-1185">Reference proteome</keyword>
<protein>
    <submittedName>
        <fullName evidence="1">PfkB family carbohydrate kinase</fullName>
    </submittedName>
</protein>
<proteinExistence type="predicted"/>
<evidence type="ECO:0000313" key="1">
    <source>
        <dbReference type="EMBL" id="QDU32716.1"/>
    </source>
</evidence>
<dbReference type="Proteomes" id="UP000317369">
    <property type="component" value="Chromosome"/>
</dbReference>
<dbReference type="AlphaFoldDB" id="A0A517YR59"/>